<evidence type="ECO:0000256" key="2">
    <source>
        <dbReference type="SAM" id="MobiDB-lite"/>
    </source>
</evidence>
<dbReference type="Proteomes" id="UP000199427">
    <property type="component" value="Unassembled WGS sequence"/>
</dbReference>
<dbReference type="GO" id="GO:0019867">
    <property type="term" value="C:outer membrane"/>
    <property type="evidence" value="ECO:0007669"/>
    <property type="project" value="InterPro"/>
</dbReference>
<dbReference type="OrthoDB" id="9798935at2"/>
<dbReference type="Gene3D" id="2.40.40.10">
    <property type="entry name" value="RlpA-like domain"/>
    <property type="match status" value="1"/>
</dbReference>
<evidence type="ECO:0000256" key="3">
    <source>
        <dbReference type="SAM" id="SignalP"/>
    </source>
</evidence>
<dbReference type="AlphaFoldDB" id="A0A1H9K8W3"/>
<keyword evidence="1 3" id="KW-0732">Signal</keyword>
<dbReference type="GO" id="GO:0004553">
    <property type="term" value="F:hydrolase activity, hydrolyzing O-glycosyl compounds"/>
    <property type="evidence" value="ECO:0007669"/>
    <property type="project" value="InterPro"/>
</dbReference>
<evidence type="ECO:0000313" key="6">
    <source>
        <dbReference type="Proteomes" id="UP000199427"/>
    </source>
</evidence>
<dbReference type="STRING" id="571933.SAMN05216362_13615"/>
<sequence length="191" mass="21347">MSKRLVSVVVFFLTLSALMMLSTPVSATETQTTTEDYKNGAQEHHVQFFSEAENRLSEKKEIKLIEPKPEKKQAQSESNKQQEEQNVQQVSKESQGEQMYVKATAYTAYCEGCSGTTYTGIDLRENPERKVIAVDPDVIPIGSRVWVEGYGTAVAADIGGAIKGHRIDIFMPNEADAKRYGVKQVRIRILD</sequence>
<dbReference type="InterPro" id="IPR059180">
    <property type="entry name" value="3D_YorM"/>
</dbReference>
<accession>A0A1H9K8W3</accession>
<protein>
    <submittedName>
        <fullName evidence="5">3D (Asp-Asp-Asp) domain-containing protein</fullName>
    </submittedName>
</protein>
<keyword evidence="6" id="KW-1185">Reference proteome</keyword>
<dbReference type="SUPFAM" id="SSF50685">
    <property type="entry name" value="Barwin-like endoglucanases"/>
    <property type="match status" value="1"/>
</dbReference>
<dbReference type="EMBL" id="FOES01000036">
    <property type="protein sequence ID" value="SEQ95353.1"/>
    <property type="molecule type" value="Genomic_DNA"/>
</dbReference>
<dbReference type="InterPro" id="IPR051933">
    <property type="entry name" value="Resuscitation_pf_RpfB"/>
</dbReference>
<dbReference type="CDD" id="cd14667">
    <property type="entry name" value="3D_containing_proteins"/>
    <property type="match status" value="1"/>
</dbReference>
<reference evidence="5 6" key="1">
    <citation type="submission" date="2016-10" db="EMBL/GenBank/DDBJ databases">
        <authorList>
            <person name="de Groot N.N."/>
        </authorList>
    </citation>
    <scope>NUCLEOTIDE SEQUENCE [LARGE SCALE GENOMIC DNA]</scope>
    <source>
        <strain evidence="5 6">DSM 21633</strain>
    </source>
</reference>
<dbReference type="GO" id="GO:0009254">
    <property type="term" value="P:peptidoglycan turnover"/>
    <property type="evidence" value="ECO:0007669"/>
    <property type="project" value="InterPro"/>
</dbReference>
<feature type="domain" description="3D" evidence="4">
    <location>
        <begin position="130"/>
        <end position="190"/>
    </location>
</feature>
<dbReference type="PANTHER" id="PTHR39160:SF4">
    <property type="entry name" value="RESUSCITATION-PROMOTING FACTOR RPFB"/>
    <property type="match status" value="1"/>
</dbReference>
<dbReference type="InterPro" id="IPR010611">
    <property type="entry name" value="3D_dom"/>
</dbReference>
<organism evidence="5 6">
    <name type="scientific">Piscibacillus halophilus</name>
    <dbReference type="NCBI Taxonomy" id="571933"/>
    <lineage>
        <taxon>Bacteria</taxon>
        <taxon>Bacillati</taxon>
        <taxon>Bacillota</taxon>
        <taxon>Bacilli</taxon>
        <taxon>Bacillales</taxon>
        <taxon>Bacillaceae</taxon>
        <taxon>Piscibacillus</taxon>
    </lineage>
</organism>
<dbReference type="Pfam" id="PF06725">
    <property type="entry name" value="3D"/>
    <property type="match status" value="1"/>
</dbReference>
<proteinExistence type="predicted"/>
<dbReference type="RefSeq" id="WP_091774947.1">
    <property type="nucleotide sequence ID" value="NZ_CAESCL010000016.1"/>
</dbReference>
<evidence type="ECO:0000259" key="4">
    <source>
        <dbReference type="Pfam" id="PF06725"/>
    </source>
</evidence>
<dbReference type="InterPro" id="IPR036908">
    <property type="entry name" value="RlpA-like_sf"/>
</dbReference>
<dbReference type="PANTHER" id="PTHR39160">
    <property type="entry name" value="CELL WALL-BINDING PROTEIN YOCH"/>
    <property type="match status" value="1"/>
</dbReference>
<feature type="compositionally biased region" description="Basic and acidic residues" evidence="2">
    <location>
        <begin position="64"/>
        <end position="74"/>
    </location>
</feature>
<feature type="region of interest" description="Disordered" evidence="2">
    <location>
        <begin position="64"/>
        <end position="94"/>
    </location>
</feature>
<feature type="chain" id="PRO_5011611531" evidence="3">
    <location>
        <begin position="28"/>
        <end position="191"/>
    </location>
</feature>
<gene>
    <name evidence="5" type="ORF">SAMN05216362_13615</name>
</gene>
<name>A0A1H9K8W3_9BACI</name>
<evidence type="ECO:0000256" key="1">
    <source>
        <dbReference type="ARBA" id="ARBA00022729"/>
    </source>
</evidence>
<feature type="signal peptide" evidence="3">
    <location>
        <begin position="1"/>
        <end position="27"/>
    </location>
</feature>
<feature type="compositionally biased region" description="Low complexity" evidence="2">
    <location>
        <begin position="75"/>
        <end position="93"/>
    </location>
</feature>
<evidence type="ECO:0000313" key="5">
    <source>
        <dbReference type="EMBL" id="SEQ95353.1"/>
    </source>
</evidence>